<dbReference type="VEuPathDB" id="FungiDB:RhiirFUN_000139"/>
<organism evidence="2 3">
    <name type="scientific">Rhizophagus irregularis</name>
    <dbReference type="NCBI Taxonomy" id="588596"/>
    <lineage>
        <taxon>Eukaryota</taxon>
        <taxon>Fungi</taxon>
        <taxon>Fungi incertae sedis</taxon>
        <taxon>Mucoromycota</taxon>
        <taxon>Glomeromycotina</taxon>
        <taxon>Glomeromycetes</taxon>
        <taxon>Glomerales</taxon>
        <taxon>Glomeraceae</taxon>
        <taxon>Rhizophagus</taxon>
    </lineage>
</organism>
<dbReference type="VEuPathDB" id="FungiDB:RhiirA1_477801"/>
<evidence type="ECO:0000313" key="3">
    <source>
        <dbReference type="Proteomes" id="UP000232688"/>
    </source>
</evidence>
<keyword evidence="1" id="KW-0175">Coiled coil</keyword>
<gene>
    <name evidence="2" type="ORF">RhiirA1_477801</name>
</gene>
<sequence length="541" mass="62064">MYPIALILTNNLPENETTDIPIFNVLEIIPPKIIPHHPEKNTSLLSTSKNKKADKQDNSSQTFFDYVTTDEVSVASISGTSEISKTSELFNRPEISKPPKSIESINPDIFMTITEKDVDQSQERERLISKEIYLWEFEDVGKSWEYIYNDKEWQKNVSIFQKNVMPLHKWYQILCQKNSHFECYQRPYNDSWIIFDKSVLLEALDIHSELDTSGSSTTTPYLALTVHDHPKDNITSTWVPLLVGYTVIIRWNKKFLRLTITKDNNNNLVYTYEDYENDISLTNCIYKSSQRNFFYGLTNYLNIYGRVSIPALLGLNILEIVIQLRNIINITFPNLFAQVKKHHNAIITTNRIKNKMKRKARSLFSENLENDMPTPTTPSTSSTTVNINSGILVSSNGLPMTPKSTQALVCEYASELNKKKNVKKKLKRIENKLTECKQIENPFIITNLQENKENIEILSQPCSQCFTMLSSKRQYYVHSIGFTFKVSVTCDCGKYMEYSNETSTNFSLAVASSGLVGGINHQSLEMILAMLGITQQYTKNT</sequence>
<dbReference type="AlphaFoldDB" id="A0A2N0QSY8"/>
<accession>A0A2N0QSY8</accession>
<protein>
    <submittedName>
        <fullName evidence="2">Uncharacterized protein</fullName>
    </submittedName>
</protein>
<proteinExistence type="predicted"/>
<evidence type="ECO:0000256" key="1">
    <source>
        <dbReference type="SAM" id="Coils"/>
    </source>
</evidence>
<reference evidence="2 3" key="1">
    <citation type="submission" date="2017-10" db="EMBL/GenBank/DDBJ databases">
        <title>Extensive intraspecific genome diversity in a model arbuscular mycorrhizal fungus.</title>
        <authorList>
            <person name="Chen E.C.H."/>
            <person name="Morin E."/>
            <person name="Baudet D."/>
            <person name="Noel J."/>
            <person name="Ndikumana S."/>
            <person name="Charron P."/>
            <person name="St-Onge C."/>
            <person name="Giorgi J."/>
            <person name="Grigoriev I.V."/>
            <person name="Roux C."/>
            <person name="Martin F.M."/>
            <person name="Corradi N."/>
        </authorList>
    </citation>
    <scope>NUCLEOTIDE SEQUENCE [LARGE SCALE GENOMIC DNA]</scope>
    <source>
        <strain evidence="2 3">A1</strain>
    </source>
</reference>
<feature type="coiled-coil region" evidence="1">
    <location>
        <begin position="412"/>
        <end position="439"/>
    </location>
</feature>
<evidence type="ECO:0000313" key="2">
    <source>
        <dbReference type="EMBL" id="PKC54187.1"/>
    </source>
</evidence>
<dbReference type="EMBL" id="LLXH01003468">
    <property type="protein sequence ID" value="PKC54187.1"/>
    <property type="molecule type" value="Genomic_DNA"/>
</dbReference>
<feature type="non-terminal residue" evidence="2">
    <location>
        <position position="541"/>
    </location>
</feature>
<reference evidence="2 3" key="2">
    <citation type="submission" date="2017-10" db="EMBL/GenBank/DDBJ databases">
        <title>Genome analyses suggest a sexual origin of heterokaryosis in a supposedly ancient asexual fungus.</title>
        <authorList>
            <person name="Corradi N."/>
            <person name="Sedzielewska K."/>
            <person name="Noel J."/>
            <person name="Charron P."/>
            <person name="Farinelli L."/>
            <person name="Marton T."/>
            <person name="Kruger M."/>
            <person name="Pelin A."/>
            <person name="Brachmann A."/>
            <person name="Corradi N."/>
        </authorList>
    </citation>
    <scope>NUCLEOTIDE SEQUENCE [LARGE SCALE GENOMIC DNA]</scope>
    <source>
        <strain evidence="2 3">A1</strain>
    </source>
</reference>
<dbReference type="Proteomes" id="UP000232688">
    <property type="component" value="Unassembled WGS sequence"/>
</dbReference>
<comment type="caution">
    <text evidence="2">The sequence shown here is derived from an EMBL/GenBank/DDBJ whole genome shotgun (WGS) entry which is preliminary data.</text>
</comment>
<name>A0A2N0QSY8_9GLOM</name>